<reference evidence="1 2" key="1">
    <citation type="journal article" date="2014" name="Genome Announc.">
        <title>Draft genome sequences of eight enterohepatic helicobacter species isolated from both laboratory and wild rodents.</title>
        <authorList>
            <person name="Sheh A."/>
            <person name="Shen Z."/>
            <person name="Fox J.G."/>
        </authorList>
    </citation>
    <scope>NUCLEOTIDE SEQUENCE [LARGE SCALE GENOMIC DNA]</scope>
    <source>
        <strain evidence="1 2">ATCC 49310</strain>
    </source>
</reference>
<dbReference type="Proteomes" id="UP000029861">
    <property type="component" value="Unassembled WGS sequence"/>
</dbReference>
<organism evidence="1 2">
    <name type="scientific">Helicobacter trogontum</name>
    <dbReference type="NCBI Taxonomy" id="50960"/>
    <lineage>
        <taxon>Bacteria</taxon>
        <taxon>Pseudomonadati</taxon>
        <taxon>Campylobacterota</taxon>
        <taxon>Epsilonproteobacteria</taxon>
        <taxon>Campylobacterales</taxon>
        <taxon>Helicobacteraceae</taxon>
        <taxon>Helicobacter</taxon>
    </lineage>
</organism>
<name>A0A4U8T2I8_9HELI</name>
<gene>
    <name evidence="1" type="ORF">LS80_010615</name>
</gene>
<protein>
    <submittedName>
        <fullName evidence="1">DUF2974 domain-containing protein</fullName>
    </submittedName>
</protein>
<comment type="caution">
    <text evidence="1">The sequence shown here is derived from an EMBL/GenBank/DDBJ whole genome shotgun (WGS) entry which is preliminary data.</text>
</comment>
<evidence type="ECO:0000313" key="2">
    <source>
        <dbReference type="Proteomes" id="UP000029861"/>
    </source>
</evidence>
<dbReference type="InterPro" id="IPR029058">
    <property type="entry name" value="AB_hydrolase_fold"/>
</dbReference>
<dbReference type="GO" id="GO:0006629">
    <property type="term" value="P:lipid metabolic process"/>
    <property type="evidence" value="ECO:0007669"/>
    <property type="project" value="InterPro"/>
</dbReference>
<proteinExistence type="predicted"/>
<dbReference type="RefSeq" id="WP_104742202.1">
    <property type="nucleotide sequence ID" value="NZ_FZNF01000025.1"/>
</dbReference>
<dbReference type="SUPFAM" id="SSF53474">
    <property type="entry name" value="alpha/beta-Hydrolases"/>
    <property type="match status" value="2"/>
</dbReference>
<sequence length="613" mass="70893">MNNKILINKMRDNAELAQAAYGYFHFIGKNFSNKEEYKDKKDTEITQTDILDITYNGYEVKDTGLIFDDKLKGDFTPTQTQRFFEKYDILKHCPNTESGFSATLFQNKETKGYTLAIRGTEPSDTGDLKTDARMALGYIPQGQYNDMLRFYNQCKAKYPAMTESKSLNIVGHSLGGALTQMLALSICDDKNEANINEVYTFNSPGARDLKPPYDLISNDRNIIYQKALQKAKDLLIREKNIEQIVSNAINKIDKILNNQYLGITFDFLQRDLDYIANINYVILDTDLVYFYKTLIKNYENRYAKDDKGNNYKLSISNRVFHIETDDDNNTENNQWQDELIQNLGKDIDGNHYYINIGIGLKGLEYVKVGKWFDSHSIIPLTQILYFYAYLLESNLIEEEEKSLSEYIAYCNTFNENIKTHTDTFMLKAINNSNMRNYNIKTMTSNPVFFTASLNHLYGDKPQDIDYLALFFSIIYAKAHKIEALKKDRNDYVIPAITKEKIIDAITELSNNGFYIKILEKEFFATIRKQCDFINDDKNIAYKSCIAAYQNFIIINKDNEPLETKDNLSSIYGYNSYVYRVATNEWEEIFLGASCKMIQGLYFNGKAKVVMLTS</sequence>
<dbReference type="EMBL" id="JRPK02000081">
    <property type="protein sequence ID" value="TLD93680.1"/>
    <property type="molecule type" value="Genomic_DNA"/>
</dbReference>
<dbReference type="Gene3D" id="3.40.50.1820">
    <property type="entry name" value="alpha/beta hydrolase"/>
    <property type="match status" value="1"/>
</dbReference>
<dbReference type="Pfam" id="PF26363">
    <property type="entry name" value="Phospholipase-like"/>
    <property type="match status" value="1"/>
</dbReference>
<dbReference type="AlphaFoldDB" id="A0A4U8T2I8"/>
<accession>A0A4U8T2I8</accession>
<evidence type="ECO:0000313" key="1">
    <source>
        <dbReference type="EMBL" id="TLD93680.1"/>
    </source>
</evidence>